<evidence type="ECO:0000256" key="1">
    <source>
        <dbReference type="ARBA" id="ARBA00004496"/>
    </source>
</evidence>
<reference evidence="10" key="1">
    <citation type="journal article" date="2022" name="Arch. Microbiol.">
        <title>Microbulbifer okhotskensis sp. nov., isolated from a deep bottom sediment of the Okhotsk Sea.</title>
        <authorList>
            <person name="Romanenko L."/>
            <person name="Kurilenko V."/>
            <person name="Otstavnykh N."/>
            <person name="Velansky P."/>
            <person name="Isaeva M."/>
            <person name="Mikhailov V."/>
        </authorList>
    </citation>
    <scope>NUCLEOTIDE SEQUENCE</scope>
    <source>
        <strain evidence="10">OS29</strain>
    </source>
</reference>
<dbReference type="SUPFAM" id="SSF52972">
    <property type="entry name" value="ITPase-like"/>
    <property type="match status" value="1"/>
</dbReference>
<dbReference type="NCBIfam" id="TIGR00172">
    <property type="entry name" value="maf"/>
    <property type="match status" value="1"/>
</dbReference>
<dbReference type="InterPro" id="IPR029001">
    <property type="entry name" value="ITPase-like_fam"/>
</dbReference>
<evidence type="ECO:0000256" key="5">
    <source>
        <dbReference type="ARBA" id="ARBA00050213"/>
    </source>
</evidence>
<dbReference type="CDD" id="cd00555">
    <property type="entry name" value="Maf"/>
    <property type="match status" value="1"/>
</dbReference>
<keyword evidence="11" id="KW-1185">Reference proteome</keyword>
<feature type="site" description="Important for substrate specificity" evidence="9">
    <location>
        <position position="13"/>
    </location>
</feature>
<dbReference type="EC" id="3.6.1.-" evidence="9"/>
<feature type="active site" description="Proton acceptor" evidence="9">
    <location>
        <position position="70"/>
    </location>
</feature>
<proteinExistence type="inferred from homology"/>
<dbReference type="GO" id="GO:0009117">
    <property type="term" value="P:nucleotide metabolic process"/>
    <property type="evidence" value="ECO:0007669"/>
    <property type="project" value="UniProtKB-KW"/>
</dbReference>
<keyword evidence="4 9" id="KW-0546">Nucleotide metabolism</keyword>
<dbReference type="Gene3D" id="3.90.950.10">
    <property type="match status" value="1"/>
</dbReference>
<evidence type="ECO:0000256" key="6">
    <source>
        <dbReference type="ARBA" id="ARBA00053369"/>
    </source>
</evidence>
<dbReference type="PANTHER" id="PTHR43213">
    <property type="entry name" value="BIFUNCTIONAL DTTP/UTP PYROPHOSPHATASE/METHYLTRANSFERASE PROTEIN-RELATED"/>
    <property type="match status" value="1"/>
</dbReference>
<evidence type="ECO:0000256" key="9">
    <source>
        <dbReference type="HAMAP-Rule" id="MF_00528"/>
    </source>
</evidence>
<dbReference type="Proteomes" id="UP001139028">
    <property type="component" value="Unassembled WGS sequence"/>
</dbReference>
<sequence length="204" mass="21970">MSHPLMLASGSPYRRTLLQQLGLPFQHASPQTDETPRAGEPADALSLRLASEKAQALATSYPKALIIGSDQVASCNSKILGKPGSQQRAIEQLQTCSGQKVVFHTGLSVLNSESGEQLSGTETFTVYFRDLSHKQIERYVALEQPYDCAGSFRVEGLGIVLFEKLEGSDINTLVGLPLIRLVSMLANFGVDPLDPRTVTPVAAS</sequence>
<dbReference type="GO" id="GO:0005737">
    <property type="term" value="C:cytoplasm"/>
    <property type="evidence" value="ECO:0007669"/>
    <property type="project" value="UniProtKB-SubCell"/>
</dbReference>
<evidence type="ECO:0000313" key="11">
    <source>
        <dbReference type="Proteomes" id="UP001139028"/>
    </source>
</evidence>
<comment type="caution">
    <text evidence="9">Lacks conserved residue(s) required for the propagation of feature annotation.</text>
</comment>
<evidence type="ECO:0000256" key="8">
    <source>
        <dbReference type="ARBA" id="ARBA00068163"/>
    </source>
</evidence>
<gene>
    <name evidence="10" type="ORF">MO867_06540</name>
</gene>
<comment type="caution">
    <text evidence="10">The sequence shown here is derived from an EMBL/GenBank/DDBJ whole genome shotgun (WGS) entry which is preliminary data.</text>
</comment>
<dbReference type="Pfam" id="PF02545">
    <property type="entry name" value="Maf"/>
    <property type="match status" value="1"/>
</dbReference>
<evidence type="ECO:0000256" key="3">
    <source>
        <dbReference type="ARBA" id="ARBA00022801"/>
    </source>
</evidence>
<comment type="similarity">
    <text evidence="7 9">Belongs to the Maf family. YceF subfamily.</text>
</comment>
<organism evidence="10 11">
    <name type="scientific">Microbulbifer okhotskensis</name>
    <dbReference type="NCBI Taxonomy" id="2926617"/>
    <lineage>
        <taxon>Bacteria</taxon>
        <taxon>Pseudomonadati</taxon>
        <taxon>Pseudomonadota</taxon>
        <taxon>Gammaproteobacteria</taxon>
        <taxon>Cellvibrionales</taxon>
        <taxon>Microbulbiferaceae</taxon>
        <taxon>Microbulbifer</taxon>
    </lineage>
</organism>
<dbReference type="RefSeq" id="WP_252465457.1">
    <property type="nucleotide sequence ID" value="NZ_JALBWM010000018.1"/>
</dbReference>
<protein>
    <recommendedName>
        <fullName evidence="8 9">7-methyl-GTP pyrophosphatase</fullName>
        <shortName evidence="9">m(7)GTP pyrophosphatase</shortName>
        <ecNumber evidence="9">3.6.1.-</ecNumber>
    </recommendedName>
</protein>
<dbReference type="AlphaFoldDB" id="A0A9X2EKR7"/>
<comment type="cofactor">
    <cofactor evidence="9">
        <name>a divalent metal cation</name>
        <dbReference type="ChEBI" id="CHEBI:60240"/>
    </cofactor>
</comment>
<dbReference type="GO" id="GO:0047429">
    <property type="term" value="F:nucleoside triphosphate diphosphatase activity"/>
    <property type="evidence" value="ECO:0007669"/>
    <property type="project" value="InterPro"/>
</dbReference>
<dbReference type="EMBL" id="JALBWM010000018">
    <property type="protein sequence ID" value="MCO1333997.1"/>
    <property type="molecule type" value="Genomic_DNA"/>
</dbReference>
<dbReference type="FunFam" id="3.90.950.10:FF:000005">
    <property type="entry name" value="7-methyl-GTP pyrophosphatase"/>
    <property type="match status" value="1"/>
</dbReference>
<dbReference type="InterPro" id="IPR003697">
    <property type="entry name" value="Maf-like"/>
</dbReference>
<keyword evidence="3 9" id="KW-0378">Hydrolase</keyword>
<keyword evidence="2 9" id="KW-0963">Cytoplasm</keyword>
<name>A0A9X2EKR7_9GAMM</name>
<comment type="subcellular location">
    <subcellularLocation>
        <location evidence="1 9">Cytoplasm</location>
    </subcellularLocation>
</comment>
<dbReference type="HAMAP" id="MF_00528">
    <property type="entry name" value="Maf"/>
    <property type="match status" value="1"/>
</dbReference>
<dbReference type="PANTHER" id="PTHR43213:SF10">
    <property type="entry name" value="7-METHYL-GTP PYROPHOSPHATASE"/>
    <property type="match status" value="1"/>
</dbReference>
<evidence type="ECO:0000256" key="4">
    <source>
        <dbReference type="ARBA" id="ARBA00023080"/>
    </source>
</evidence>
<evidence type="ECO:0000256" key="2">
    <source>
        <dbReference type="ARBA" id="ARBA00022490"/>
    </source>
</evidence>
<evidence type="ECO:0000313" key="10">
    <source>
        <dbReference type="EMBL" id="MCO1333997.1"/>
    </source>
</evidence>
<accession>A0A9X2EKR7</accession>
<dbReference type="PIRSF" id="PIRSF006305">
    <property type="entry name" value="Maf"/>
    <property type="match status" value="1"/>
</dbReference>
<feature type="site" description="Important for substrate specificity" evidence="9">
    <location>
        <position position="155"/>
    </location>
</feature>
<feature type="site" description="Important for substrate specificity" evidence="9">
    <location>
        <position position="71"/>
    </location>
</feature>
<comment type="catalytic activity">
    <reaction evidence="5 9">
        <text>N(7)-methyl-GTP + H2O = N(7)-methyl-GMP + diphosphate + H(+)</text>
        <dbReference type="Rhea" id="RHEA:58744"/>
        <dbReference type="ChEBI" id="CHEBI:15377"/>
        <dbReference type="ChEBI" id="CHEBI:15378"/>
        <dbReference type="ChEBI" id="CHEBI:33019"/>
        <dbReference type="ChEBI" id="CHEBI:58285"/>
        <dbReference type="ChEBI" id="CHEBI:87133"/>
    </reaction>
</comment>
<comment type="function">
    <text evidence="6 9">Nucleoside triphosphate pyrophosphatase that hydrolyzes 7-methyl-GTP (m(7)GTP). May have a dual role in cell division arrest and in preventing the incorporation of modified nucleotides into cellular nucleic acids.</text>
</comment>
<evidence type="ECO:0000256" key="7">
    <source>
        <dbReference type="ARBA" id="ARBA00060749"/>
    </source>
</evidence>